<feature type="compositionally biased region" description="Basic and acidic residues" evidence="1">
    <location>
        <begin position="1"/>
        <end position="29"/>
    </location>
</feature>
<gene>
    <name evidence="2" type="ORF">GS617_04105</name>
</gene>
<feature type="region of interest" description="Disordered" evidence="1">
    <location>
        <begin position="1"/>
        <end position="39"/>
    </location>
</feature>
<organism evidence="2 3">
    <name type="scientific">Ruegeria atlantica</name>
    <dbReference type="NCBI Taxonomy" id="81569"/>
    <lineage>
        <taxon>Bacteria</taxon>
        <taxon>Pseudomonadati</taxon>
        <taxon>Pseudomonadota</taxon>
        <taxon>Alphaproteobacteria</taxon>
        <taxon>Rhodobacterales</taxon>
        <taxon>Roseobacteraceae</taxon>
        <taxon>Ruegeria</taxon>
    </lineage>
</organism>
<dbReference type="Proteomes" id="UP000599383">
    <property type="component" value="Unassembled WGS sequence"/>
</dbReference>
<evidence type="ECO:0000313" key="2">
    <source>
        <dbReference type="EMBL" id="NOD29444.1"/>
    </source>
</evidence>
<comment type="caution">
    <text evidence="2">The sequence shown here is derived from an EMBL/GenBank/DDBJ whole genome shotgun (WGS) entry which is preliminary data.</text>
</comment>
<dbReference type="EMBL" id="WVQY01000001">
    <property type="protein sequence ID" value="NOD29444.1"/>
    <property type="molecule type" value="Genomic_DNA"/>
</dbReference>
<dbReference type="RefSeq" id="WP_171362811.1">
    <property type="nucleotide sequence ID" value="NZ_WVQY01000001.1"/>
</dbReference>
<keyword evidence="3" id="KW-1185">Reference proteome</keyword>
<name>A0ABX1W834_9RHOB</name>
<evidence type="ECO:0000256" key="1">
    <source>
        <dbReference type="SAM" id="MobiDB-lite"/>
    </source>
</evidence>
<accession>A0ABX1W834</accession>
<proteinExistence type="predicted"/>
<protein>
    <submittedName>
        <fullName evidence="2">Uncharacterized protein</fullName>
    </submittedName>
</protein>
<sequence length="196" mass="21230">MNSDDSRNKEDRAMTDNTKGDITPKKSEPSKTGVKFEGSNKEGNIVELTKHDGLREVFGTDCDELASALMAHCLKALNNAESGSAGEVNDERAFMISIIHDIAPRDAVERMLAIQMAATHVATIRSARWLGATETIPQAQLHYTGFNKLSRTFAAQVETLRKHRNGGKQTVTVQHVNVEDGGQAIVGNVQTGGGKK</sequence>
<reference evidence="2 3" key="1">
    <citation type="submission" date="2019-12" db="EMBL/GenBank/DDBJ databases">
        <title>Ruegeria JWLKs population differentiation of coral mucus and skeleton niches.</title>
        <authorList>
            <person name="Luo D."/>
        </authorList>
    </citation>
    <scope>NUCLEOTIDE SEQUENCE [LARGE SCALE GENOMIC DNA]</scope>
    <source>
        <strain evidence="2 3">HKCCD6238</strain>
    </source>
</reference>
<evidence type="ECO:0000313" key="3">
    <source>
        <dbReference type="Proteomes" id="UP000599383"/>
    </source>
</evidence>